<evidence type="ECO:0000313" key="12">
    <source>
        <dbReference type="Proteomes" id="UP000000383"/>
    </source>
</evidence>
<dbReference type="Proteomes" id="UP000000383">
    <property type="component" value="Chromosome"/>
</dbReference>
<organism evidence="11 12">
    <name type="scientific">Methylotenera versatilis (strain 301)</name>
    <dbReference type="NCBI Taxonomy" id="666681"/>
    <lineage>
        <taxon>Bacteria</taxon>
        <taxon>Pseudomonadati</taxon>
        <taxon>Pseudomonadota</taxon>
        <taxon>Betaproteobacteria</taxon>
        <taxon>Nitrosomonadales</taxon>
        <taxon>Methylophilaceae</taxon>
        <taxon>Methylotenera</taxon>
    </lineage>
</organism>
<keyword evidence="2" id="KW-0547">Nucleotide-binding</keyword>
<dbReference type="Gene3D" id="1.10.10.60">
    <property type="entry name" value="Homeodomain-like"/>
    <property type="match status" value="1"/>
</dbReference>
<dbReference type="Pfam" id="PF25601">
    <property type="entry name" value="AAA_lid_14"/>
    <property type="match status" value="1"/>
</dbReference>
<feature type="modified residue" description="4-aspartylphosphate" evidence="8">
    <location>
        <position position="54"/>
    </location>
</feature>
<evidence type="ECO:0000256" key="5">
    <source>
        <dbReference type="ARBA" id="ARBA00023015"/>
    </source>
</evidence>
<dbReference type="Pfam" id="PF00072">
    <property type="entry name" value="Response_reg"/>
    <property type="match status" value="1"/>
</dbReference>
<dbReference type="GO" id="GO:0000160">
    <property type="term" value="P:phosphorelay signal transduction system"/>
    <property type="evidence" value="ECO:0007669"/>
    <property type="project" value="UniProtKB-KW"/>
</dbReference>
<dbReference type="Gene3D" id="3.40.50.300">
    <property type="entry name" value="P-loop containing nucleotide triphosphate hydrolases"/>
    <property type="match status" value="1"/>
</dbReference>
<dbReference type="SMART" id="SM00382">
    <property type="entry name" value="AAA"/>
    <property type="match status" value="1"/>
</dbReference>
<keyword evidence="1 8" id="KW-0597">Phosphoprotein</keyword>
<dbReference type="GO" id="GO:0005524">
    <property type="term" value="F:ATP binding"/>
    <property type="evidence" value="ECO:0007669"/>
    <property type="project" value="UniProtKB-KW"/>
</dbReference>
<dbReference type="InterPro" id="IPR002078">
    <property type="entry name" value="Sigma_54_int"/>
</dbReference>
<dbReference type="EMBL" id="CP002056">
    <property type="protein sequence ID" value="ADI29489.1"/>
    <property type="molecule type" value="Genomic_DNA"/>
</dbReference>
<feature type="domain" description="Response regulatory" evidence="10">
    <location>
        <begin position="5"/>
        <end position="119"/>
    </location>
</feature>
<dbReference type="SUPFAM" id="SSF52172">
    <property type="entry name" value="CheY-like"/>
    <property type="match status" value="1"/>
</dbReference>
<dbReference type="RefSeq" id="WP_013147805.1">
    <property type="nucleotide sequence ID" value="NC_014207.1"/>
</dbReference>
<dbReference type="GO" id="GO:0006355">
    <property type="term" value="P:regulation of DNA-templated transcription"/>
    <property type="evidence" value="ECO:0007669"/>
    <property type="project" value="InterPro"/>
</dbReference>
<dbReference type="CDD" id="cd00009">
    <property type="entry name" value="AAA"/>
    <property type="match status" value="1"/>
</dbReference>
<evidence type="ECO:0000313" key="11">
    <source>
        <dbReference type="EMBL" id="ADI29489.1"/>
    </source>
</evidence>
<evidence type="ECO:0000256" key="8">
    <source>
        <dbReference type="PROSITE-ProRule" id="PRU00169"/>
    </source>
</evidence>
<dbReference type="PANTHER" id="PTHR32071:SF116">
    <property type="entry name" value="TRANSCRIPTIONAL REGULATORY PROTEIN GLRR"/>
    <property type="match status" value="1"/>
</dbReference>
<evidence type="ECO:0000259" key="10">
    <source>
        <dbReference type="PROSITE" id="PS50110"/>
    </source>
</evidence>
<evidence type="ECO:0000256" key="7">
    <source>
        <dbReference type="ARBA" id="ARBA00023163"/>
    </source>
</evidence>
<keyword evidence="12" id="KW-1185">Reference proteome</keyword>
<dbReference type="KEGG" id="meh:M301_1105"/>
<dbReference type="InterPro" id="IPR001789">
    <property type="entry name" value="Sig_transdc_resp-reg_receiver"/>
</dbReference>
<dbReference type="OrthoDB" id="5288224at2"/>
<dbReference type="SMART" id="SM00448">
    <property type="entry name" value="REC"/>
    <property type="match status" value="1"/>
</dbReference>
<dbReference type="FunFam" id="3.40.50.300:FF:000006">
    <property type="entry name" value="DNA-binding transcriptional regulator NtrC"/>
    <property type="match status" value="1"/>
</dbReference>
<keyword evidence="7" id="KW-0804">Transcription</keyword>
<dbReference type="PROSITE" id="PS50045">
    <property type="entry name" value="SIGMA54_INTERACT_4"/>
    <property type="match status" value="1"/>
</dbReference>
<dbReference type="InterPro" id="IPR025943">
    <property type="entry name" value="Sigma_54_int_dom_ATP-bd_2"/>
</dbReference>
<gene>
    <name evidence="11" type="ordered locus">M301_1105</name>
</gene>
<keyword evidence="5" id="KW-0805">Transcription regulation</keyword>
<keyword evidence="6" id="KW-0238">DNA-binding</keyword>
<evidence type="ECO:0000256" key="6">
    <source>
        <dbReference type="ARBA" id="ARBA00023125"/>
    </source>
</evidence>
<keyword evidence="3" id="KW-0067">ATP-binding</keyword>
<dbReference type="Pfam" id="PF00158">
    <property type="entry name" value="Sigma54_activat"/>
    <property type="match status" value="1"/>
</dbReference>
<dbReference type="STRING" id="666681.M301_1105"/>
<reference evidence="12" key="1">
    <citation type="submission" date="2010-05" db="EMBL/GenBank/DDBJ databases">
        <title>Complete sequence of Methylotenera sp. 301.</title>
        <authorList>
            <person name="Lucas S."/>
            <person name="Copeland A."/>
            <person name="Lapidus A."/>
            <person name="Cheng J.-F."/>
            <person name="Bruce D."/>
            <person name="Goodwin L."/>
            <person name="Pitluck S."/>
            <person name="Clum A."/>
            <person name="Land M."/>
            <person name="Hauser L."/>
            <person name="Kyrpides N."/>
            <person name="Ivanova N."/>
            <person name="Chistoservova L."/>
            <person name="Kalyuzhnaya M."/>
            <person name="Woyke T."/>
        </authorList>
    </citation>
    <scope>NUCLEOTIDE SEQUENCE [LARGE SCALE GENOMIC DNA]</scope>
    <source>
        <strain evidence="12">301</strain>
    </source>
</reference>
<proteinExistence type="predicted"/>
<feature type="domain" description="Sigma-54 factor interaction" evidence="9">
    <location>
        <begin position="140"/>
        <end position="369"/>
    </location>
</feature>
<reference evidence="11 12" key="2">
    <citation type="journal article" date="2011" name="J. Bacteriol.">
        <title>Genomes of three methylotrophs from a single niche uncover genetic and metabolic divergence of Methylophilaceae.</title>
        <authorList>
            <person name="Lapidus A."/>
            <person name="Clum A."/>
            <person name="Labutti K."/>
            <person name="Kaluzhnaya M.G."/>
            <person name="Lim S."/>
            <person name="Beck D.A."/>
            <person name="Glavina Del Rio T."/>
            <person name="Nolan M."/>
            <person name="Mavromatis K."/>
            <person name="Huntemann M."/>
            <person name="Lucas S."/>
            <person name="Lidstrom M.E."/>
            <person name="Ivanova N."/>
            <person name="Chistoserdova L."/>
        </authorList>
    </citation>
    <scope>NUCLEOTIDE SEQUENCE [LARGE SCALE GENOMIC DNA]</scope>
    <source>
        <strain evidence="11 12">301</strain>
    </source>
</reference>
<accession>D7DQB8</accession>
<dbReference type="InterPro" id="IPR003593">
    <property type="entry name" value="AAA+_ATPase"/>
</dbReference>
<dbReference type="PROSITE" id="PS00676">
    <property type="entry name" value="SIGMA54_INTERACT_2"/>
    <property type="match status" value="1"/>
</dbReference>
<evidence type="ECO:0000256" key="4">
    <source>
        <dbReference type="ARBA" id="ARBA00023012"/>
    </source>
</evidence>
<name>D7DQB8_METV0</name>
<dbReference type="InterPro" id="IPR027417">
    <property type="entry name" value="P-loop_NTPase"/>
</dbReference>
<dbReference type="SUPFAM" id="SSF46689">
    <property type="entry name" value="Homeodomain-like"/>
    <property type="match status" value="1"/>
</dbReference>
<dbReference type="Gene3D" id="3.40.50.2300">
    <property type="match status" value="1"/>
</dbReference>
<evidence type="ECO:0000256" key="3">
    <source>
        <dbReference type="ARBA" id="ARBA00022840"/>
    </source>
</evidence>
<dbReference type="InterPro" id="IPR025944">
    <property type="entry name" value="Sigma_54_int_dom_CS"/>
</dbReference>
<dbReference type="InterPro" id="IPR058031">
    <property type="entry name" value="AAA_lid_NorR"/>
</dbReference>
<dbReference type="SUPFAM" id="SSF52540">
    <property type="entry name" value="P-loop containing nucleoside triphosphate hydrolases"/>
    <property type="match status" value="1"/>
</dbReference>
<dbReference type="InterPro" id="IPR011006">
    <property type="entry name" value="CheY-like_superfamily"/>
</dbReference>
<dbReference type="GO" id="GO:0003677">
    <property type="term" value="F:DNA binding"/>
    <property type="evidence" value="ECO:0007669"/>
    <property type="project" value="UniProtKB-KW"/>
</dbReference>
<dbReference type="eggNOG" id="COG2204">
    <property type="taxonomic scope" value="Bacteria"/>
</dbReference>
<keyword evidence="4" id="KW-0902">Two-component regulatory system</keyword>
<dbReference type="InterPro" id="IPR009057">
    <property type="entry name" value="Homeodomain-like_sf"/>
</dbReference>
<dbReference type="PROSITE" id="PS50110">
    <property type="entry name" value="RESPONSE_REGULATORY"/>
    <property type="match status" value="1"/>
</dbReference>
<evidence type="ECO:0000259" key="9">
    <source>
        <dbReference type="PROSITE" id="PS50045"/>
    </source>
</evidence>
<dbReference type="HOGENOM" id="CLU_000445_0_6_4"/>
<protein>
    <submittedName>
        <fullName evidence="11">Putative two component, sigma54 specific, transcriptional regulator, Fis family</fullName>
    </submittedName>
</protein>
<sequence>MQTPNILIVDDDKDILKLISMRLNAAGYATVTTNNGAEAMSAIMLQRPDLVISDLRMPAMDGMALLDAIQQSHPSLPVIMLTAHGSIPDAVNATQRGVFSFLTKPFDSQALLQQVASALRLNGTQTHTVSNEDDSWRADILTRSSIMESLLGQAKLVANTDASVFIQGESGSGKELLARAIHRYSPRSAKPFVAINCGAIPENLLESELFGHSKGAFTGAINNHVGLFQSAEGGTLFLDEIGDMPQALQVKVLRALQERVIRPVGSTTNIPIDLRLISATHRNLVNEMKEGRFREDLFYRINVVSLEIPSLANRREDVSLLANHFLHVFSDKYKKKLHSFAPDALEILITAPWPGNVRQLQNIVEQTVVLATTQVIPINLVQKALQEGANTVIPLDVARQQFEFNYLINILKTTQGNVTQAAKLAQRNRTEFYRLLERHHIQASTFKASKENESPD</sequence>
<dbReference type="InterPro" id="IPR025662">
    <property type="entry name" value="Sigma_54_int_dom_ATP-bd_1"/>
</dbReference>
<dbReference type="Gene3D" id="1.10.8.60">
    <property type="match status" value="1"/>
</dbReference>
<dbReference type="PANTHER" id="PTHR32071">
    <property type="entry name" value="TRANSCRIPTIONAL REGULATORY PROTEIN"/>
    <property type="match status" value="1"/>
</dbReference>
<evidence type="ECO:0000256" key="1">
    <source>
        <dbReference type="ARBA" id="ARBA00022553"/>
    </source>
</evidence>
<dbReference type="FunFam" id="3.40.50.2300:FF:000018">
    <property type="entry name" value="DNA-binding transcriptional regulator NtrC"/>
    <property type="match status" value="1"/>
</dbReference>
<dbReference type="PROSITE" id="PS00688">
    <property type="entry name" value="SIGMA54_INTERACT_3"/>
    <property type="match status" value="1"/>
</dbReference>
<dbReference type="PROSITE" id="PS00675">
    <property type="entry name" value="SIGMA54_INTERACT_1"/>
    <property type="match status" value="1"/>
</dbReference>
<evidence type="ECO:0000256" key="2">
    <source>
        <dbReference type="ARBA" id="ARBA00022741"/>
    </source>
</evidence>
<dbReference type="AlphaFoldDB" id="D7DQB8"/>